<keyword evidence="8" id="KW-1185">Reference proteome</keyword>
<dbReference type="InterPro" id="IPR011701">
    <property type="entry name" value="MFS"/>
</dbReference>
<dbReference type="EMBL" id="BMUT01000007">
    <property type="protein sequence ID" value="GGX88140.1"/>
    <property type="molecule type" value="Genomic_DNA"/>
</dbReference>
<comment type="subcellular location">
    <subcellularLocation>
        <location evidence="1">Cell membrane</location>
        <topology evidence="1">Multi-pass membrane protein</topology>
    </subcellularLocation>
</comment>
<evidence type="ECO:0000313" key="8">
    <source>
        <dbReference type="Proteomes" id="UP000659223"/>
    </source>
</evidence>
<feature type="transmembrane region" description="Helical" evidence="5">
    <location>
        <begin position="35"/>
        <end position="57"/>
    </location>
</feature>
<dbReference type="PANTHER" id="PTHR23542">
    <property type="match status" value="1"/>
</dbReference>
<proteinExistence type="predicted"/>
<feature type="domain" description="Major facilitator superfamily (MFS) profile" evidence="6">
    <location>
        <begin position="223"/>
        <end position="414"/>
    </location>
</feature>
<evidence type="ECO:0000313" key="7">
    <source>
        <dbReference type="EMBL" id="GGX88140.1"/>
    </source>
</evidence>
<evidence type="ECO:0000256" key="3">
    <source>
        <dbReference type="ARBA" id="ARBA00022989"/>
    </source>
</evidence>
<organism evidence="7 8">
    <name type="scientific">Streptomyces hiroshimensis</name>
    <dbReference type="NCBI Taxonomy" id="66424"/>
    <lineage>
        <taxon>Bacteria</taxon>
        <taxon>Bacillati</taxon>
        <taxon>Actinomycetota</taxon>
        <taxon>Actinomycetes</taxon>
        <taxon>Kitasatosporales</taxon>
        <taxon>Streptomycetaceae</taxon>
        <taxon>Streptomyces</taxon>
    </lineage>
</organism>
<name>A0ABQ2YLA4_9ACTN</name>
<evidence type="ECO:0000259" key="6">
    <source>
        <dbReference type="PROSITE" id="PS50850"/>
    </source>
</evidence>
<protein>
    <submittedName>
        <fullName evidence="7">MFS transporter</fullName>
    </submittedName>
</protein>
<dbReference type="InterPro" id="IPR036259">
    <property type="entry name" value="MFS_trans_sf"/>
</dbReference>
<feature type="transmembrane region" description="Helical" evidence="5">
    <location>
        <begin position="121"/>
        <end position="146"/>
    </location>
</feature>
<feature type="transmembrane region" description="Helical" evidence="5">
    <location>
        <begin position="294"/>
        <end position="312"/>
    </location>
</feature>
<evidence type="ECO:0000256" key="2">
    <source>
        <dbReference type="ARBA" id="ARBA00022692"/>
    </source>
</evidence>
<feature type="transmembrane region" description="Helical" evidence="5">
    <location>
        <begin position="158"/>
        <end position="181"/>
    </location>
</feature>
<keyword evidence="3 5" id="KW-1133">Transmembrane helix</keyword>
<dbReference type="Proteomes" id="UP000659223">
    <property type="component" value="Unassembled WGS sequence"/>
</dbReference>
<dbReference type="Gene3D" id="1.20.1250.20">
    <property type="entry name" value="MFS general substrate transporter like domains"/>
    <property type="match status" value="2"/>
</dbReference>
<feature type="transmembrane region" description="Helical" evidence="5">
    <location>
        <begin position="260"/>
        <end position="282"/>
    </location>
</feature>
<evidence type="ECO:0000256" key="4">
    <source>
        <dbReference type="ARBA" id="ARBA00023136"/>
    </source>
</evidence>
<feature type="transmembrane region" description="Helical" evidence="5">
    <location>
        <begin position="232"/>
        <end position="254"/>
    </location>
</feature>
<keyword evidence="4 5" id="KW-0472">Membrane</keyword>
<dbReference type="PROSITE" id="PS50850">
    <property type="entry name" value="MFS"/>
    <property type="match status" value="1"/>
</dbReference>
<feature type="transmembrane region" description="Helical" evidence="5">
    <location>
        <begin position="187"/>
        <end position="211"/>
    </location>
</feature>
<feature type="transmembrane region" description="Helical" evidence="5">
    <location>
        <begin position="63"/>
        <end position="83"/>
    </location>
</feature>
<accession>A0ABQ2YLA4</accession>
<gene>
    <name evidence="7" type="ORF">GCM10010324_37320</name>
</gene>
<evidence type="ECO:0000256" key="5">
    <source>
        <dbReference type="SAM" id="Phobius"/>
    </source>
</evidence>
<dbReference type="RefSeq" id="WP_229899451.1">
    <property type="nucleotide sequence ID" value="NZ_BMUT01000007.1"/>
</dbReference>
<comment type="caution">
    <text evidence="7">The sequence shown here is derived from an EMBL/GenBank/DDBJ whole genome shotgun (WGS) entry which is preliminary data.</text>
</comment>
<evidence type="ECO:0000256" key="1">
    <source>
        <dbReference type="ARBA" id="ARBA00004651"/>
    </source>
</evidence>
<dbReference type="Pfam" id="PF07690">
    <property type="entry name" value="MFS_1"/>
    <property type="match status" value="1"/>
</dbReference>
<dbReference type="InterPro" id="IPR020846">
    <property type="entry name" value="MFS_dom"/>
</dbReference>
<reference evidence="8" key="1">
    <citation type="journal article" date="2019" name="Int. J. Syst. Evol. Microbiol.">
        <title>The Global Catalogue of Microorganisms (GCM) 10K type strain sequencing project: providing services to taxonomists for standard genome sequencing and annotation.</title>
        <authorList>
            <consortium name="The Broad Institute Genomics Platform"/>
            <consortium name="The Broad Institute Genome Sequencing Center for Infectious Disease"/>
            <person name="Wu L."/>
            <person name="Ma J."/>
        </authorList>
    </citation>
    <scope>NUCLEOTIDE SEQUENCE [LARGE SCALE GENOMIC DNA]</scope>
    <source>
        <strain evidence="8">JCM 4586</strain>
    </source>
</reference>
<keyword evidence="2 5" id="KW-0812">Transmembrane</keyword>
<sequence>MSAEPAEPAAATEPAPRRLLAGYRDLLGAPGFRRIAAAALASKLPAGMVPLSLLLLIGREYSYGVAGLAVSSLAVGEGLTAPLRGRLADRRSPRVVLPVCLAGYLTAGALLLLAVAHGVSAVAICCLTAVVGATVPPVGIMMRSVWFASAGARTLPTAMALDTTLTNAALITGPVLTGWLSLSVSGFAPFAAIAALMAGAVGVLTGFPLAPRPARPGHRAAGPLASAPLRRLMAAHGLFVVAITVVDVVLPLHAQASGAAGYAGLYLGAMSVGSILGSLALGAAPALLSRGPRISVLLCAFAAGAGLLALAARLSPLTVLLVCPVAGAVVGSAFGTLYTLAGDLAPEGRVTETMAWLSSLNQAGGAVGAAAGAHVAAAQGGGTALLLVPAVALLAAAIGWKTKPDPSAKEKNAP</sequence>
<feature type="transmembrane region" description="Helical" evidence="5">
    <location>
        <begin position="95"/>
        <end position="115"/>
    </location>
</feature>
<dbReference type="SUPFAM" id="SSF103473">
    <property type="entry name" value="MFS general substrate transporter"/>
    <property type="match status" value="1"/>
</dbReference>
<feature type="transmembrane region" description="Helical" evidence="5">
    <location>
        <begin position="318"/>
        <end position="341"/>
    </location>
</feature>
<dbReference type="PANTHER" id="PTHR23542:SF1">
    <property type="entry name" value="MAJOR FACILITATOR SUPERFAMILY (MFS) PROFILE DOMAIN-CONTAINING PROTEIN"/>
    <property type="match status" value="1"/>
</dbReference>
<feature type="transmembrane region" description="Helical" evidence="5">
    <location>
        <begin position="382"/>
        <end position="400"/>
    </location>
</feature>